<feature type="transmembrane region" description="Helical" evidence="6">
    <location>
        <begin position="318"/>
        <end position="336"/>
    </location>
</feature>
<feature type="compositionally biased region" description="Low complexity" evidence="5">
    <location>
        <begin position="15"/>
        <end position="26"/>
    </location>
</feature>
<reference evidence="7" key="1">
    <citation type="submission" date="2024-07" db="EMBL/GenBank/DDBJ databases">
        <title>Complete genome sequences of cellulolytic bacteria, Kitasatospora sp. CMC57 and Streptomyces sp. CMC78, isolated from Japanese agricultural soil.</title>
        <authorList>
            <person name="Hashimoto T."/>
            <person name="Ito M."/>
            <person name="Iwamoto M."/>
            <person name="Fukahori D."/>
            <person name="Shoda T."/>
            <person name="Sakoda M."/>
            <person name="Morohoshi T."/>
            <person name="Mitsuboshi M."/>
            <person name="Nishizawa T."/>
        </authorList>
    </citation>
    <scope>NUCLEOTIDE SEQUENCE</scope>
    <source>
        <strain evidence="7">CMC78</strain>
    </source>
</reference>
<evidence type="ECO:0000256" key="5">
    <source>
        <dbReference type="SAM" id="MobiDB-lite"/>
    </source>
</evidence>
<evidence type="ECO:0000256" key="1">
    <source>
        <dbReference type="ARBA" id="ARBA00004141"/>
    </source>
</evidence>
<evidence type="ECO:0000256" key="3">
    <source>
        <dbReference type="ARBA" id="ARBA00022989"/>
    </source>
</evidence>
<keyword evidence="3 6" id="KW-1133">Transmembrane helix</keyword>
<dbReference type="Gene3D" id="1.10.357.140">
    <property type="entry name" value="UbiA prenyltransferase"/>
    <property type="match status" value="1"/>
</dbReference>
<organism evidence="7">
    <name type="scientific">Streptomyces sp. CMC78</name>
    <dbReference type="NCBI Taxonomy" id="3231512"/>
    <lineage>
        <taxon>Bacteria</taxon>
        <taxon>Bacillati</taxon>
        <taxon>Actinomycetota</taxon>
        <taxon>Actinomycetes</taxon>
        <taxon>Kitasatosporales</taxon>
        <taxon>Streptomycetaceae</taxon>
        <taxon>Streptomyces</taxon>
    </lineage>
</organism>
<evidence type="ECO:0000256" key="6">
    <source>
        <dbReference type="SAM" id="Phobius"/>
    </source>
</evidence>
<dbReference type="RefSeq" id="WP_408053213.1">
    <property type="nucleotide sequence ID" value="NZ_AP035884.1"/>
</dbReference>
<evidence type="ECO:0008006" key="8">
    <source>
        <dbReference type="Google" id="ProtNLM"/>
    </source>
</evidence>
<dbReference type="GO" id="GO:0016020">
    <property type="term" value="C:membrane"/>
    <property type="evidence" value="ECO:0007669"/>
    <property type="project" value="UniProtKB-SubCell"/>
</dbReference>
<dbReference type="InterPro" id="IPR000537">
    <property type="entry name" value="UbiA_prenyltransferase"/>
</dbReference>
<keyword evidence="2 6" id="KW-0812">Transmembrane</keyword>
<feature type="region of interest" description="Disordered" evidence="5">
    <location>
        <begin position="1"/>
        <end position="26"/>
    </location>
</feature>
<dbReference type="EMBL" id="AP035884">
    <property type="protein sequence ID" value="BFP50449.1"/>
    <property type="molecule type" value="Genomic_DNA"/>
</dbReference>
<protein>
    <recommendedName>
        <fullName evidence="8">4-hydroxybenzoate polyprenyltransferase</fullName>
    </recommendedName>
</protein>
<sequence>MDATDGVSPADAVTAGAEPAGADPAGTVPADAAAARAVPADAAPARAVPADAAPARAVPADAVPAGAVRRGPVVGLALACHPGPALAVTALACALALGSGLGGPRSALVTVAVLTGQLSVGWCNDAYDARRDARAGRRGKPAADGTVTPGTVWAAAGGALALCVPLSLACGILAGTVHLAAVAAAWLYNLRLKATTLSWLPYVAGFAALPAAVALSGPGGGWPRWWTVAAGALLGFAAHLADTLPDIAADRADGIRGLPHRLGDAGTRLLLPLPLLGATAVLAFGPPGPVDASGVAALLLAGGAALAGPAFGHRWRKAALAGAVAVAAVDLALLLARGATGS</sequence>
<dbReference type="AlphaFoldDB" id="A0AB33K4D7"/>
<keyword evidence="4 6" id="KW-0472">Membrane</keyword>
<feature type="transmembrane region" description="Helical" evidence="6">
    <location>
        <begin position="292"/>
        <end position="311"/>
    </location>
</feature>
<dbReference type="Pfam" id="PF01040">
    <property type="entry name" value="UbiA"/>
    <property type="match status" value="1"/>
</dbReference>
<feature type="transmembrane region" description="Helical" evidence="6">
    <location>
        <begin position="199"/>
        <end position="219"/>
    </location>
</feature>
<dbReference type="GO" id="GO:0016765">
    <property type="term" value="F:transferase activity, transferring alkyl or aryl (other than methyl) groups"/>
    <property type="evidence" value="ECO:0007669"/>
    <property type="project" value="InterPro"/>
</dbReference>
<dbReference type="KEGG" id="stcm:SCMC78_02560"/>
<accession>A0AB33K4D7</accession>
<comment type="subcellular location">
    <subcellularLocation>
        <location evidence="1">Membrane</location>
        <topology evidence="1">Multi-pass membrane protein</topology>
    </subcellularLocation>
</comment>
<gene>
    <name evidence="7" type="ORF">SCMC78_02560</name>
</gene>
<evidence type="ECO:0000256" key="2">
    <source>
        <dbReference type="ARBA" id="ARBA00022692"/>
    </source>
</evidence>
<name>A0AB33K4D7_9ACTN</name>
<proteinExistence type="predicted"/>
<evidence type="ECO:0000256" key="4">
    <source>
        <dbReference type="ARBA" id="ARBA00023136"/>
    </source>
</evidence>
<evidence type="ECO:0000313" key="7">
    <source>
        <dbReference type="EMBL" id="BFP50449.1"/>
    </source>
</evidence>
<dbReference type="InterPro" id="IPR044878">
    <property type="entry name" value="UbiA_sf"/>
</dbReference>
<feature type="transmembrane region" description="Helical" evidence="6">
    <location>
        <begin position="166"/>
        <end position="187"/>
    </location>
</feature>